<sequence length="575" mass="61172">MSRLVDPGQNPSGRPGMMLPVIRSGVGRRPPPRLVNDGANEDRMTQGHPAAFPADGQPHPPGQTYPAAAPGLPAPPGYGPPGAFPNGPGQPGAHPGLPGQPGAYPGGPGQPGFGAYPPAPPPPKSRRGLWIGLGVGALVLTLCAGTAIGVGVGLSERGEDAAPKAAAAANGVTVSQQDLDELLARHSKALADKDLNGYLAPFDPARKDLVAGQTRLFANLGRLPLAVGQYRTVAQQGRTTDSFGRGVSFQLDVSFVHQFEGYDLTPVAEWYRWTVVRESQGAPLKVTAVTGAPAALGNSKTVYYPAPWDKWREIHVERTPHTLVITDATLAAEAKRYAPVAEAAVADDFAAWKAGGVTADIPKGFVISLVKGKQDLGSLYRINKEKTTEAGVSIGMVSADRKQDIDIGGTRIVIDVADRSFFTAGNTRGPREIFRHEVGHSLVASLEDADKQDFFDGIENWVVEGFAEYLAHRGEPLRSSGRTAQARSLVRAGDWDGTLPSNGDWDSPGRVSFHYWLGHAAMNHLAEKYGEQKLFQFVTARYQGATADQASRQVLGVPLAQFQTSWAAYVRAQAR</sequence>
<feature type="region of interest" description="Disordered" evidence="1">
    <location>
        <begin position="1"/>
        <end position="121"/>
    </location>
</feature>
<accession>A0A1C4XQA4</accession>
<keyword evidence="2" id="KW-1133">Transmembrane helix</keyword>
<keyword evidence="2" id="KW-0472">Membrane</keyword>
<proteinExistence type="predicted"/>
<reference evidence="4" key="1">
    <citation type="submission" date="2016-06" db="EMBL/GenBank/DDBJ databases">
        <authorList>
            <person name="Varghese N."/>
            <person name="Submissions Spin"/>
        </authorList>
    </citation>
    <scope>NUCLEOTIDE SEQUENCE [LARGE SCALE GENOMIC DNA]</scope>
    <source>
        <strain evidence="4">DSM 45246</strain>
    </source>
</reference>
<dbReference type="AlphaFoldDB" id="A0A1C4XQA4"/>
<keyword evidence="4" id="KW-1185">Reference proteome</keyword>
<feature type="transmembrane region" description="Helical" evidence="2">
    <location>
        <begin position="129"/>
        <end position="154"/>
    </location>
</feature>
<keyword evidence="2" id="KW-0812">Transmembrane</keyword>
<evidence type="ECO:0000313" key="3">
    <source>
        <dbReference type="EMBL" id="SCF10675.1"/>
    </source>
</evidence>
<feature type="compositionally biased region" description="Pro residues" evidence="1">
    <location>
        <begin position="72"/>
        <end position="83"/>
    </location>
</feature>
<name>A0A1C4XQA4_9ACTN</name>
<dbReference type="EMBL" id="FMCS01000006">
    <property type="protein sequence ID" value="SCF10675.1"/>
    <property type="molecule type" value="Genomic_DNA"/>
</dbReference>
<dbReference type="Proteomes" id="UP000199629">
    <property type="component" value="Unassembled WGS sequence"/>
</dbReference>
<protein>
    <submittedName>
        <fullName evidence="3">Peptidase MA superfamily</fullName>
    </submittedName>
</protein>
<evidence type="ECO:0000256" key="2">
    <source>
        <dbReference type="SAM" id="Phobius"/>
    </source>
</evidence>
<evidence type="ECO:0000313" key="4">
    <source>
        <dbReference type="Proteomes" id="UP000199629"/>
    </source>
</evidence>
<gene>
    <name evidence="3" type="ORF">GA0070214_106259</name>
</gene>
<organism evidence="3 4">
    <name type="scientific">Micromonospora chaiyaphumensis</name>
    <dbReference type="NCBI Taxonomy" id="307119"/>
    <lineage>
        <taxon>Bacteria</taxon>
        <taxon>Bacillati</taxon>
        <taxon>Actinomycetota</taxon>
        <taxon>Actinomycetes</taxon>
        <taxon>Micromonosporales</taxon>
        <taxon>Micromonosporaceae</taxon>
        <taxon>Micromonospora</taxon>
    </lineage>
</organism>
<evidence type="ECO:0000256" key="1">
    <source>
        <dbReference type="SAM" id="MobiDB-lite"/>
    </source>
</evidence>
<feature type="compositionally biased region" description="Low complexity" evidence="1">
    <location>
        <begin position="84"/>
        <end position="103"/>
    </location>
</feature>